<dbReference type="PANTHER" id="PTHR43298:SF2">
    <property type="entry name" value="FMN_FAD EXPORTER YEEO-RELATED"/>
    <property type="match status" value="1"/>
</dbReference>
<comment type="subcellular location">
    <subcellularLocation>
        <location evidence="2">Cell membrane</location>
        <topology evidence="2">Multi-pass membrane protein</topology>
    </subcellularLocation>
</comment>
<evidence type="ECO:0000256" key="4">
    <source>
        <dbReference type="ARBA" id="ARBA00020268"/>
    </source>
</evidence>
<protein>
    <recommendedName>
        <fullName evidence="4">Probable multidrug resistance protein NorM</fullName>
    </recommendedName>
    <alternativeName>
        <fullName evidence="12">Multidrug-efflux transporter</fullName>
    </alternativeName>
</protein>
<keyword evidence="7" id="KW-1003">Cell membrane</keyword>
<evidence type="ECO:0000256" key="6">
    <source>
        <dbReference type="ARBA" id="ARBA00022449"/>
    </source>
</evidence>
<gene>
    <name evidence="14" type="ORF">H9809_05110</name>
</gene>
<evidence type="ECO:0000256" key="13">
    <source>
        <dbReference type="SAM" id="Phobius"/>
    </source>
</evidence>
<evidence type="ECO:0000256" key="11">
    <source>
        <dbReference type="ARBA" id="ARBA00023136"/>
    </source>
</evidence>
<sequence length="456" mass="49227">MDKADSKSSSAVLMTSGPIGKRIIAFAIPLFFGNLFQQLYNTADSLIVGNFLGSSALAAVSSSGNLIFLMVGFFNGLAIGAGVVVAKFFGAKKYHLVQRAIHTIIALGLISGLVLTAVGILAAPQILRLMGTPASVLPNSVTYFRIYFCGSLAFVMYNFLVGILQSVGDSRHPLLYLIISSVINVVLDLVLVAGFHFGVGAAALATVISQFISALLCLRQLLKSPKEFRVYPRKIKLDMLMLKQIIINGLPAGLQNSIISLANVVVQSNINKFGQMAVAGCGSYAKIEGFGFLPITCFALALTTFISQNLGAKEYSRAKKGAVFGVFCSITIAELVGIVIYFFAPVFIGAFSSSGDVISYGTAQAHVVTLFYFLLAFSHCMAGILRGAGKSTVPMFVMLICWCIIRVSYITLAVNFIPKIQVIFWAYPLTWTLSSISFLVYFLKSDWLHGLEKQRL</sequence>
<dbReference type="GO" id="GO:0006811">
    <property type="term" value="P:monoatomic ion transport"/>
    <property type="evidence" value="ECO:0007669"/>
    <property type="project" value="UniProtKB-KW"/>
</dbReference>
<keyword evidence="6" id="KW-0050">Antiport</keyword>
<dbReference type="InterPro" id="IPR048279">
    <property type="entry name" value="MdtK-like"/>
</dbReference>
<feature type="transmembrane region" description="Helical" evidence="13">
    <location>
        <begin position="174"/>
        <end position="195"/>
    </location>
</feature>
<feature type="transmembrane region" description="Helical" evidence="13">
    <location>
        <begin position="396"/>
        <end position="417"/>
    </location>
</feature>
<keyword evidence="10" id="KW-0406">Ion transport</keyword>
<dbReference type="NCBIfam" id="TIGR00797">
    <property type="entry name" value="matE"/>
    <property type="match status" value="1"/>
</dbReference>
<dbReference type="InterPro" id="IPR050222">
    <property type="entry name" value="MATE_MdtK"/>
</dbReference>
<evidence type="ECO:0000256" key="9">
    <source>
        <dbReference type="ARBA" id="ARBA00022989"/>
    </source>
</evidence>
<comment type="caution">
    <text evidence="14">The sequence shown here is derived from an EMBL/GenBank/DDBJ whole genome shotgun (WGS) entry which is preliminary data.</text>
</comment>
<dbReference type="EMBL" id="DXBG01000124">
    <property type="protein sequence ID" value="HIZ65268.1"/>
    <property type="molecule type" value="Genomic_DNA"/>
</dbReference>
<keyword evidence="11 13" id="KW-0472">Membrane</keyword>
<evidence type="ECO:0000256" key="8">
    <source>
        <dbReference type="ARBA" id="ARBA00022692"/>
    </source>
</evidence>
<reference evidence="14" key="1">
    <citation type="journal article" date="2021" name="PeerJ">
        <title>Extensive microbial diversity within the chicken gut microbiome revealed by metagenomics and culture.</title>
        <authorList>
            <person name="Gilroy R."/>
            <person name="Ravi A."/>
            <person name="Getino M."/>
            <person name="Pursley I."/>
            <person name="Horton D.L."/>
            <person name="Alikhan N.F."/>
            <person name="Baker D."/>
            <person name="Gharbi K."/>
            <person name="Hall N."/>
            <person name="Watson M."/>
            <person name="Adriaenssens E.M."/>
            <person name="Foster-Nyarko E."/>
            <person name="Jarju S."/>
            <person name="Secka A."/>
            <person name="Antonio M."/>
            <person name="Oren A."/>
            <person name="Chaudhuri R.R."/>
            <person name="La Ragione R."/>
            <person name="Hildebrand F."/>
            <person name="Pallen M.J."/>
        </authorList>
    </citation>
    <scope>NUCLEOTIDE SEQUENCE</scope>
    <source>
        <strain evidence="14">1068</strain>
    </source>
</reference>
<feature type="transmembrane region" description="Helical" evidence="13">
    <location>
        <begin position="242"/>
        <end position="266"/>
    </location>
</feature>
<feature type="transmembrane region" description="Helical" evidence="13">
    <location>
        <begin position="201"/>
        <end position="222"/>
    </location>
</feature>
<dbReference type="Proteomes" id="UP000824056">
    <property type="component" value="Unassembled WGS sequence"/>
</dbReference>
<evidence type="ECO:0000256" key="3">
    <source>
        <dbReference type="ARBA" id="ARBA00010199"/>
    </source>
</evidence>
<keyword evidence="9 13" id="KW-1133">Transmembrane helix</keyword>
<organism evidence="14 15">
    <name type="scientific">Candidatus Blautia pullicola</name>
    <dbReference type="NCBI Taxonomy" id="2838498"/>
    <lineage>
        <taxon>Bacteria</taxon>
        <taxon>Bacillati</taxon>
        <taxon>Bacillota</taxon>
        <taxon>Clostridia</taxon>
        <taxon>Lachnospirales</taxon>
        <taxon>Lachnospiraceae</taxon>
        <taxon>Blautia</taxon>
    </lineage>
</organism>
<evidence type="ECO:0000256" key="5">
    <source>
        <dbReference type="ARBA" id="ARBA00022448"/>
    </source>
</evidence>
<feature type="transmembrane region" description="Helical" evidence="13">
    <location>
        <begin position="322"/>
        <end position="343"/>
    </location>
</feature>
<feature type="transmembrane region" description="Helical" evidence="13">
    <location>
        <begin position="66"/>
        <end position="89"/>
    </location>
</feature>
<proteinExistence type="inferred from homology"/>
<dbReference type="GO" id="GO:0015297">
    <property type="term" value="F:antiporter activity"/>
    <property type="evidence" value="ECO:0007669"/>
    <property type="project" value="UniProtKB-KW"/>
</dbReference>
<feature type="transmembrane region" description="Helical" evidence="13">
    <location>
        <begin position="143"/>
        <end position="162"/>
    </location>
</feature>
<dbReference type="Pfam" id="PF01554">
    <property type="entry name" value="MatE"/>
    <property type="match status" value="2"/>
</dbReference>
<evidence type="ECO:0000256" key="10">
    <source>
        <dbReference type="ARBA" id="ARBA00023065"/>
    </source>
</evidence>
<evidence type="ECO:0000256" key="12">
    <source>
        <dbReference type="ARBA" id="ARBA00031636"/>
    </source>
</evidence>
<feature type="transmembrane region" description="Helical" evidence="13">
    <location>
        <begin position="101"/>
        <end position="123"/>
    </location>
</feature>
<feature type="transmembrane region" description="Helical" evidence="13">
    <location>
        <begin position="292"/>
        <end position="310"/>
    </location>
</feature>
<feature type="transmembrane region" description="Helical" evidence="13">
    <location>
        <begin position="423"/>
        <end position="443"/>
    </location>
</feature>
<feature type="transmembrane region" description="Helical" evidence="13">
    <location>
        <begin position="23"/>
        <end position="40"/>
    </location>
</feature>
<dbReference type="GO" id="GO:0042910">
    <property type="term" value="F:xenobiotic transmembrane transporter activity"/>
    <property type="evidence" value="ECO:0007669"/>
    <property type="project" value="InterPro"/>
</dbReference>
<feature type="transmembrane region" description="Helical" evidence="13">
    <location>
        <begin position="363"/>
        <end position="384"/>
    </location>
</feature>
<dbReference type="PIRSF" id="PIRSF006603">
    <property type="entry name" value="DinF"/>
    <property type="match status" value="1"/>
</dbReference>
<dbReference type="AlphaFoldDB" id="A0A9D2FQR7"/>
<evidence type="ECO:0000256" key="2">
    <source>
        <dbReference type="ARBA" id="ARBA00004651"/>
    </source>
</evidence>
<keyword evidence="5" id="KW-0813">Transport</keyword>
<dbReference type="GO" id="GO:0005886">
    <property type="term" value="C:plasma membrane"/>
    <property type="evidence" value="ECO:0007669"/>
    <property type="project" value="UniProtKB-SubCell"/>
</dbReference>
<comment type="function">
    <text evidence="1">Multidrug efflux pump.</text>
</comment>
<dbReference type="InterPro" id="IPR002528">
    <property type="entry name" value="MATE_fam"/>
</dbReference>
<evidence type="ECO:0000313" key="15">
    <source>
        <dbReference type="Proteomes" id="UP000824056"/>
    </source>
</evidence>
<name>A0A9D2FQR7_9FIRM</name>
<accession>A0A9D2FQR7</accession>
<evidence type="ECO:0000256" key="7">
    <source>
        <dbReference type="ARBA" id="ARBA00022475"/>
    </source>
</evidence>
<evidence type="ECO:0000313" key="14">
    <source>
        <dbReference type="EMBL" id="HIZ65268.1"/>
    </source>
</evidence>
<comment type="similarity">
    <text evidence="3">Belongs to the multi antimicrobial extrusion (MATE) (TC 2.A.66.1) family.</text>
</comment>
<reference evidence="14" key="2">
    <citation type="submission" date="2021-04" db="EMBL/GenBank/DDBJ databases">
        <authorList>
            <person name="Gilroy R."/>
        </authorList>
    </citation>
    <scope>NUCLEOTIDE SEQUENCE</scope>
    <source>
        <strain evidence="14">1068</strain>
    </source>
</reference>
<dbReference type="CDD" id="cd13138">
    <property type="entry name" value="MATE_yoeA_like"/>
    <property type="match status" value="1"/>
</dbReference>
<keyword evidence="8 13" id="KW-0812">Transmembrane</keyword>
<evidence type="ECO:0000256" key="1">
    <source>
        <dbReference type="ARBA" id="ARBA00003408"/>
    </source>
</evidence>
<dbReference type="PANTHER" id="PTHR43298">
    <property type="entry name" value="MULTIDRUG RESISTANCE PROTEIN NORM-RELATED"/>
    <property type="match status" value="1"/>
</dbReference>